<dbReference type="GeneID" id="20240954"/>
<dbReference type="HOGENOM" id="CLU_718225_0_0_1"/>
<proteinExistence type="predicted"/>
<accession>V3ZU74</accession>
<gene>
    <name evidence="2" type="ORF">LOTGIDRAFT_168712</name>
</gene>
<feature type="compositionally biased region" description="Polar residues" evidence="1">
    <location>
        <begin position="358"/>
        <end position="369"/>
    </location>
</feature>
<feature type="compositionally biased region" description="Low complexity" evidence="1">
    <location>
        <begin position="37"/>
        <end position="46"/>
    </location>
</feature>
<feature type="compositionally biased region" description="Basic and acidic residues" evidence="1">
    <location>
        <begin position="18"/>
        <end position="33"/>
    </location>
</feature>
<dbReference type="Proteomes" id="UP000030746">
    <property type="component" value="Unassembled WGS sequence"/>
</dbReference>
<feature type="region of interest" description="Disordered" evidence="1">
    <location>
        <begin position="1"/>
        <end position="78"/>
    </location>
</feature>
<evidence type="ECO:0000256" key="1">
    <source>
        <dbReference type="SAM" id="MobiDB-lite"/>
    </source>
</evidence>
<evidence type="ECO:0000313" key="2">
    <source>
        <dbReference type="EMBL" id="ESO84476.1"/>
    </source>
</evidence>
<dbReference type="RefSeq" id="XP_009064843.1">
    <property type="nucleotide sequence ID" value="XM_009066595.1"/>
</dbReference>
<reference evidence="2 3" key="1">
    <citation type="journal article" date="2013" name="Nature">
        <title>Insights into bilaterian evolution from three spiralian genomes.</title>
        <authorList>
            <person name="Simakov O."/>
            <person name="Marletaz F."/>
            <person name="Cho S.J."/>
            <person name="Edsinger-Gonzales E."/>
            <person name="Havlak P."/>
            <person name="Hellsten U."/>
            <person name="Kuo D.H."/>
            <person name="Larsson T."/>
            <person name="Lv J."/>
            <person name="Arendt D."/>
            <person name="Savage R."/>
            <person name="Osoegawa K."/>
            <person name="de Jong P."/>
            <person name="Grimwood J."/>
            <person name="Chapman J.A."/>
            <person name="Shapiro H."/>
            <person name="Aerts A."/>
            <person name="Otillar R.P."/>
            <person name="Terry A.Y."/>
            <person name="Boore J.L."/>
            <person name="Grigoriev I.V."/>
            <person name="Lindberg D.R."/>
            <person name="Seaver E.C."/>
            <person name="Weisblat D.A."/>
            <person name="Putnam N.H."/>
            <person name="Rokhsar D.S."/>
        </authorList>
    </citation>
    <scope>NUCLEOTIDE SEQUENCE [LARGE SCALE GENOMIC DNA]</scope>
</reference>
<name>V3ZU74_LOTGI</name>
<sequence>MPPPKKPKNGPTTVEQFLSHEELKNMTCKKEKLQTQSSNGSNNNSSEVEGKDSPLPETSNSGSQQAATGNGDSNNDKSSHKILRKIITTNAEGSVSSVQKSMSSSSDDLTRERELISVKIEQPDSDYENKYDNAATTVSVPSTGNNSTTPIRNGKMKTMAAVQYLKPQEKTSLGHFKNHFDTKQTGHSEISRTILATDHLHIFDQSVVRLPLTDTSVSQPSTSSLYSGMAVPNLPLYPTTVQPPVNNEPFDLSVKKNSIMEMMQNTKLTLSRSEQYGEVISRVGILPQGPVKMPPATISLSQALYLTGSSAKTASSSISPVSGVQLGDVRSSDALNPHLVVNLLTNRRLSPEDYPPSTVITPRSSSRDSQYPGRDTLPISDIPYG</sequence>
<evidence type="ECO:0000313" key="3">
    <source>
        <dbReference type="Proteomes" id="UP000030746"/>
    </source>
</evidence>
<dbReference type="KEGG" id="lgi:LOTGIDRAFT_168712"/>
<dbReference type="AlphaFoldDB" id="V3ZU74"/>
<organism evidence="2 3">
    <name type="scientific">Lottia gigantea</name>
    <name type="common">Giant owl limpet</name>
    <dbReference type="NCBI Taxonomy" id="225164"/>
    <lineage>
        <taxon>Eukaryota</taxon>
        <taxon>Metazoa</taxon>
        <taxon>Spiralia</taxon>
        <taxon>Lophotrochozoa</taxon>
        <taxon>Mollusca</taxon>
        <taxon>Gastropoda</taxon>
        <taxon>Patellogastropoda</taxon>
        <taxon>Lottioidea</taxon>
        <taxon>Lottiidae</taxon>
        <taxon>Lottia</taxon>
    </lineage>
</organism>
<dbReference type="CTD" id="20240954"/>
<feature type="compositionally biased region" description="Polar residues" evidence="1">
    <location>
        <begin position="56"/>
        <end position="73"/>
    </location>
</feature>
<dbReference type="EMBL" id="KB203505">
    <property type="protein sequence ID" value="ESO84476.1"/>
    <property type="molecule type" value="Genomic_DNA"/>
</dbReference>
<keyword evidence="3" id="KW-1185">Reference proteome</keyword>
<protein>
    <submittedName>
        <fullName evidence="2">Uncharacterized protein</fullName>
    </submittedName>
</protein>
<feature type="region of interest" description="Disordered" evidence="1">
    <location>
        <begin position="351"/>
        <end position="385"/>
    </location>
</feature>